<proteinExistence type="predicted"/>
<sequence length="139" mass="15282">MLSRNIIPNSFTVSNSCTDSNRCTLSNSYTVLDSCTASEQAHAIPNGCSVPIMNLCTISEKPDRSDLEYVDRFVCPDQLGALDQIVQISTLTFPQRSSSQLAMVKSTRDGQLNSWRSTHLATSNSLRLETTCDLMQLAT</sequence>
<dbReference type="Proteomes" id="UP000250235">
    <property type="component" value="Unassembled WGS sequence"/>
</dbReference>
<dbReference type="EMBL" id="KV006455">
    <property type="protein sequence ID" value="KZV32545.1"/>
    <property type="molecule type" value="Genomic_DNA"/>
</dbReference>
<reference evidence="1 2" key="1">
    <citation type="journal article" date="2015" name="Proc. Natl. Acad. Sci. U.S.A.">
        <title>The resurrection genome of Boea hygrometrica: A blueprint for survival of dehydration.</title>
        <authorList>
            <person name="Xiao L."/>
            <person name="Yang G."/>
            <person name="Zhang L."/>
            <person name="Yang X."/>
            <person name="Zhao S."/>
            <person name="Ji Z."/>
            <person name="Zhou Q."/>
            <person name="Hu M."/>
            <person name="Wang Y."/>
            <person name="Chen M."/>
            <person name="Xu Y."/>
            <person name="Jin H."/>
            <person name="Xiao X."/>
            <person name="Hu G."/>
            <person name="Bao F."/>
            <person name="Hu Y."/>
            <person name="Wan P."/>
            <person name="Li L."/>
            <person name="Deng X."/>
            <person name="Kuang T."/>
            <person name="Xiang C."/>
            <person name="Zhu J.K."/>
            <person name="Oliver M.J."/>
            <person name="He Y."/>
        </authorList>
    </citation>
    <scope>NUCLEOTIDE SEQUENCE [LARGE SCALE GENOMIC DNA]</scope>
    <source>
        <strain evidence="2">cv. XS01</strain>
    </source>
</reference>
<gene>
    <name evidence="1" type="ORF">F511_15693</name>
</gene>
<evidence type="ECO:0000313" key="2">
    <source>
        <dbReference type="Proteomes" id="UP000250235"/>
    </source>
</evidence>
<accession>A0A2Z7BEL6</accession>
<protein>
    <submittedName>
        <fullName evidence="1">Uncharacterized protein</fullName>
    </submittedName>
</protein>
<keyword evidence="2" id="KW-1185">Reference proteome</keyword>
<name>A0A2Z7BEL6_9LAMI</name>
<evidence type="ECO:0000313" key="1">
    <source>
        <dbReference type="EMBL" id="KZV32545.1"/>
    </source>
</evidence>
<dbReference type="AlphaFoldDB" id="A0A2Z7BEL6"/>
<organism evidence="1 2">
    <name type="scientific">Dorcoceras hygrometricum</name>
    <dbReference type="NCBI Taxonomy" id="472368"/>
    <lineage>
        <taxon>Eukaryota</taxon>
        <taxon>Viridiplantae</taxon>
        <taxon>Streptophyta</taxon>
        <taxon>Embryophyta</taxon>
        <taxon>Tracheophyta</taxon>
        <taxon>Spermatophyta</taxon>
        <taxon>Magnoliopsida</taxon>
        <taxon>eudicotyledons</taxon>
        <taxon>Gunneridae</taxon>
        <taxon>Pentapetalae</taxon>
        <taxon>asterids</taxon>
        <taxon>lamiids</taxon>
        <taxon>Lamiales</taxon>
        <taxon>Gesneriaceae</taxon>
        <taxon>Didymocarpoideae</taxon>
        <taxon>Trichosporeae</taxon>
        <taxon>Loxocarpinae</taxon>
        <taxon>Dorcoceras</taxon>
    </lineage>
</organism>